<comment type="similarity">
    <text evidence="2">Belongs to the GMC oxidoreductase family.</text>
</comment>
<dbReference type="RefSeq" id="WP_073598815.1">
    <property type="nucleotide sequence ID" value="NZ_MRCB01000005.1"/>
</dbReference>
<comment type="cofactor">
    <cofactor evidence="1">
        <name>FAD</name>
        <dbReference type="ChEBI" id="CHEBI:57692"/>
    </cofactor>
</comment>
<proteinExistence type="inferred from homology"/>
<accession>A0A1U7HMP5</accession>
<comment type="caution">
    <text evidence="10">The sequence shown here is derived from an EMBL/GenBank/DDBJ whole genome shotgun (WGS) entry which is preliminary data.</text>
</comment>
<reference evidence="10 11" key="1">
    <citation type="submission" date="2016-11" db="EMBL/GenBank/DDBJ databases">
        <title>Draft Genome Sequences of Nine Cyanobacterial Strains from Diverse Habitats.</title>
        <authorList>
            <person name="Zhu T."/>
            <person name="Hou S."/>
            <person name="Lu X."/>
            <person name="Hess W.R."/>
        </authorList>
    </citation>
    <scope>NUCLEOTIDE SEQUENCE [LARGE SCALE GENOMIC DNA]</scope>
    <source>
        <strain evidence="10 11">NIES-593</strain>
    </source>
</reference>
<name>A0A1U7HMP5_9CYAN</name>
<evidence type="ECO:0000256" key="6">
    <source>
        <dbReference type="ARBA" id="ARBA00023002"/>
    </source>
</evidence>
<sequence>MRYIIGSGPAGVACAYALVQKGLDVTIIDAGLELEPQRREVVEQLSRNQPQEWDAARLNFIRKGMAIESKGVPLKLIYGSDFPYRETDKYIPIVQAGVESNPSLAKAGLSNVWGAGVLPFLQSDIAQWPIAIADLAPHYESVLSFMPFSAIKDDLESLFPLYGSNYQKLCPSKQAVALIEDLKLNQNRLEAQGFKFGYSRLAIRTQPNANDFGCVYCGLCMYGCPYGLIYNTSSTLEQLKQAKNFNYIKDVVVEKIVESNGSARIVARSRITDESLNFEAEKVYLACGVLSTTKIMLESLQAYDRVLSIKDSQYFLLPFLRYRNIKGVVNEKLHTLAQVFIELFDKSLSEHTIHLGIYTYNDLYLSFIQKIVGPLYPLFKIPTEELLGRLMVIQGYLHSDLSPTISVRLEKNSSESTSKLILSVNQNNLTRKVIRGVIAKLLSQQKYLKGIPIPQLLRIAKAGRSFHSGGVFPMRLNPSDFESDILGRPLGFQNVHIVDATVFPSIPATTITLTVMANAHRIASNS</sequence>
<dbReference type="SUPFAM" id="SSF51905">
    <property type="entry name" value="FAD/NAD(P)-binding domain"/>
    <property type="match status" value="1"/>
</dbReference>
<keyword evidence="7" id="KW-0408">Iron</keyword>
<evidence type="ECO:0000256" key="5">
    <source>
        <dbReference type="ARBA" id="ARBA00022827"/>
    </source>
</evidence>
<evidence type="ECO:0000256" key="7">
    <source>
        <dbReference type="ARBA" id="ARBA00023004"/>
    </source>
</evidence>
<dbReference type="STRING" id="1921803.NIES593_06545"/>
<dbReference type="AlphaFoldDB" id="A0A1U7HMP5"/>
<dbReference type="Pfam" id="PF00732">
    <property type="entry name" value="GMC_oxred_N"/>
    <property type="match status" value="1"/>
</dbReference>
<keyword evidence="5" id="KW-0274">FAD</keyword>
<dbReference type="Proteomes" id="UP000186868">
    <property type="component" value="Unassembled WGS sequence"/>
</dbReference>
<evidence type="ECO:0000256" key="1">
    <source>
        <dbReference type="ARBA" id="ARBA00001974"/>
    </source>
</evidence>
<keyword evidence="11" id="KW-1185">Reference proteome</keyword>
<dbReference type="Gene3D" id="3.50.50.60">
    <property type="entry name" value="FAD/NAD(P)-binding domain"/>
    <property type="match status" value="2"/>
</dbReference>
<keyword evidence="3" id="KW-0285">Flavoprotein</keyword>
<gene>
    <name evidence="10" type="ORF">NIES593_06545</name>
</gene>
<feature type="domain" description="4Fe-4S ferredoxin-type" evidence="9">
    <location>
        <begin position="205"/>
        <end position="234"/>
    </location>
</feature>
<evidence type="ECO:0000313" key="10">
    <source>
        <dbReference type="EMBL" id="OKH24870.1"/>
    </source>
</evidence>
<dbReference type="InterPro" id="IPR000172">
    <property type="entry name" value="GMC_OxRdtase_N"/>
</dbReference>
<dbReference type="GO" id="GO:0046872">
    <property type="term" value="F:metal ion binding"/>
    <property type="evidence" value="ECO:0007669"/>
    <property type="project" value="UniProtKB-KW"/>
</dbReference>
<dbReference type="InterPro" id="IPR036188">
    <property type="entry name" value="FAD/NAD-bd_sf"/>
</dbReference>
<dbReference type="PANTHER" id="PTHR42784:SF1">
    <property type="entry name" value="PYRANOSE 2-OXIDASE"/>
    <property type="match status" value="1"/>
</dbReference>
<dbReference type="EMBL" id="MRCB01000005">
    <property type="protein sequence ID" value="OKH24870.1"/>
    <property type="molecule type" value="Genomic_DNA"/>
</dbReference>
<keyword evidence="8" id="KW-0411">Iron-sulfur</keyword>
<protein>
    <recommendedName>
        <fullName evidence="9">4Fe-4S ferredoxin-type domain-containing protein</fullName>
    </recommendedName>
</protein>
<dbReference type="GO" id="GO:0051536">
    <property type="term" value="F:iron-sulfur cluster binding"/>
    <property type="evidence" value="ECO:0007669"/>
    <property type="project" value="UniProtKB-KW"/>
</dbReference>
<dbReference type="PROSITE" id="PS51379">
    <property type="entry name" value="4FE4S_FER_2"/>
    <property type="match status" value="1"/>
</dbReference>
<dbReference type="PROSITE" id="PS00198">
    <property type="entry name" value="4FE4S_FER_1"/>
    <property type="match status" value="1"/>
</dbReference>
<dbReference type="InterPro" id="IPR051473">
    <property type="entry name" value="P2Ox-like"/>
</dbReference>
<evidence type="ECO:0000259" key="9">
    <source>
        <dbReference type="PROSITE" id="PS51379"/>
    </source>
</evidence>
<keyword evidence="6" id="KW-0560">Oxidoreductase</keyword>
<dbReference type="Pfam" id="PF13450">
    <property type="entry name" value="NAD_binding_8"/>
    <property type="match status" value="1"/>
</dbReference>
<organism evidence="10 11">
    <name type="scientific">Hydrococcus rivularis NIES-593</name>
    <dbReference type="NCBI Taxonomy" id="1921803"/>
    <lineage>
        <taxon>Bacteria</taxon>
        <taxon>Bacillati</taxon>
        <taxon>Cyanobacteriota</taxon>
        <taxon>Cyanophyceae</taxon>
        <taxon>Pleurocapsales</taxon>
        <taxon>Hydrococcaceae</taxon>
        <taxon>Hydrococcus</taxon>
    </lineage>
</organism>
<dbReference type="PANTHER" id="PTHR42784">
    <property type="entry name" value="PYRANOSE 2-OXIDASE"/>
    <property type="match status" value="1"/>
</dbReference>
<dbReference type="InterPro" id="IPR017900">
    <property type="entry name" value="4Fe4S_Fe_S_CS"/>
</dbReference>
<evidence type="ECO:0000256" key="8">
    <source>
        <dbReference type="ARBA" id="ARBA00023014"/>
    </source>
</evidence>
<dbReference type="InterPro" id="IPR017896">
    <property type="entry name" value="4Fe4S_Fe-S-bd"/>
</dbReference>
<keyword evidence="4" id="KW-0479">Metal-binding</keyword>
<evidence type="ECO:0000256" key="2">
    <source>
        <dbReference type="ARBA" id="ARBA00010790"/>
    </source>
</evidence>
<dbReference type="GO" id="GO:0016614">
    <property type="term" value="F:oxidoreductase activity, acting on CH-OH group of donors"/>
    <property type="evidence" value="ECO:0007669"/>
    <property type="project" value="InterPro"/>
</dbReference>
<evidence type="ECO:0000313" key="11">
    <source>
        <dbReference type="Proteomes" id="UP000186868"/>
    </source>
</evidence>
<dbReference type="OrthoDB" id="9769600at2"/>
<evidence type="ECO:0000256" key="3">
    <source>
        <dbReference type="ARBA" id="ARBA00022630"/>
    </source>
</evidence>
<dbReference type="GO" id="GO:0050660">
    <property type="term" value="F:flavin adenine dinucleotide binding"/>
    <property type="evidence" value="ECO:0007669"/>
    <property type="project" value="InterPro"/>
</dbReference>
<evidence type="ECO:0000256" key="4">
    <source>
        <dbReference type="ARBA" id="ARBA00022723"/>
    </source>
</evidence>